<evidence type="ECO:0000313" key="3">
    <source>
        <dbReference type="EMBL" id="RAJ79353.1"/>
    </source>
</evidence>
<keyword evidence="4" id="KW-1185">Reference proteome</keyword>
<evidence type="ECO:0000313" key="4">
    <source>
        <dbReference type="Proteomes" id="UP000249819"/>
    </source>
</evidence>
<sequence length="634" mass="71067">MRRWLILILGLSLQQANAQRSKFPDVLNLRAEPPAGKSILTNVFSDMGAWHAYALPSRKEDNGAFIGPLVMGMEGKWLSGSFSRLALSENRQAVDLSSAKADISYLPGMLQQKLEINNLIILQQLIFVSGREALLHTTITNKGVSARTLNIRYYGQSRKSITVDNGTSSVQSAGFVSVFPSGTVLTADSISYSASNDGIVIAAGKSYKQTQVQAYYPDSVRIPATYDFGKSLRENEIRWNTYISRYISAAPHLTDSQKRLAVKCMVTLITNWRSSAGDILHDGVFPSINYQGFYGVWSWDSWKQAVGIVTFHPELAKDNIRSMFDYQDEHGMVADCIYADKSENNWRDTKPPLAAWGVWEVYLQTKDTSFVKEMLPKLIRYHEWWYANRDHDQNGLCEYGSTDGTRIAAAWESGMDNAVRFDSAVMLKNNEGAWSLDQESVDLNAYLYAEKLYLDKLLAVAGEKARYSAQAAKLAEQIRSKFYDAKRGYFYDLRTATATLVTVDGPEGWIPLWTGVATKEQAAMVLRKMNDPRKFNTKVPLPTLAADHPAFDPMKGYWRGPVWLDQVAYGAAGLRRYGYKKEAAKFEKQLLENAAGLLTDGPICENYHPLTGKGLNAKNFSWSAAHLLMILKNK</sequence>
<evidence type="ECO:0000259" key="1">
    <source>
        <dbReference type="Pfam" id="PF21152"/>
    </source>
</evidence>
<dbReference type="InterPro" id="IPR001661">
    <property type="entry name" value="Glyco_hydro_37"/>
</dbReference>
<dbReference type="SUPFAM" id="SSF48208">
    <property type="entry name" value="Six-hairpin glycosidases"/>
    <property type="match status" value="1"/>
</dbReference>
<dbReference type="InterPro" id="IPR012341">
    <property type="entry name" value="6hp_glycosidase-like_sf"/>
</dbReference>
<dbReference type="InterPro" id="IPR048450">
    <property type="entry name" value="YgjK_N"/>
</dbReference>
<dbReference type="Gene3D" id="2.70.98.50">
    <property type="entry name" value="putative glycoside hydrolase family protein from bacillus halodurans"/>
    <property type="match status" value="1"/>
</dbReference>
<dbReference type="InterPro" id="IPR008928">
    <property type="entry name" value="6-hairpin_glycosidase_sf"/>
</dbReference>
<dbReference type="InterPro" id="IPR054491">
    <property type="entry name" value="MGH1-like_GH"/>
</dbReference>
<dbReference type="Pfam" id="PF22422">
    <property type="entry name" value="MGH1-like_GH"/>
    <property type="match status" value="1"/>
</dbReference>
<dbReference type="PANTHER" id="PTHR23403">
    <property type="entry name" value="TREHALASE"/>
    <property type="match status" value="1"/>
</dbReference>
<dbReference type="GO" id="GO:0005993">
    <property type="term" value="P:trehalose catabolic process"/>
    <property type="evidence" value="ECO:0007669"/>
    <property type="project" value="TreeGrafter"/>
</dbReference>
<organism evidence="3 4">
    <name type="scientific">Chitinophaga dinghuensis</name>
    <dbReference type="NCBI Taxonomy" id="1539050"/>
    <lineage>
        <taxon>Bacteria</taxon>
        <taxon>Pseudomonadati</taxon>
        <taxon>Bacteroidota</taxon>
        <taxon>Chitinophagia</taxon>
        <taxon>Chitinophagales</taxon>
        <taxon>Chitinophagaceae</taxon>
        <taxon>Chitinophaga</taxon>
    </lineage>
</organism>
<dbReference type="PANTHER" id="PTHR23403:SF1">
    <property type="entry name" value="TREHALASE"/>
    <property type="match status" value="1"/>
</dbReference>
<protein>
    <submittedName>
        <fullName evidence="3">Putative isomerase</fullName>
    </submittedName>
</protein>
<dbReference type="RefSeq" id="WP_111593844.1">
    <property type="nucleotide sequence ID" value="NZ_QLMA01000006.1"/>
</dbReference>
<dbReference type="OrthoDB" id="9781878at2"/>
<name>A0A327VVK6_9BACT</name>
<dbReference type="Pfam" id="PF21152">
    <property type="entry name" value="YgjK_N"/>
    <property type="match status" value="1"/>
</dbReference>
<comment type="caution">
    <text evidence="3">The sequence shown here is derived from an EMBL/GenBank/DDBJ whole genome shotgun (WGS) entry which is preliminary data.</text>
</comment>
<proteinExistence type="predicted"/>
<dbReference type="EMBL" id="QLMA01000006">
    <property type="protein sequence ID" value="RAJ79353.1"/>
    <property type="molecule type" value="Genomic_DNA"/>
</dbReference>
<feature type="domain" description="Glucosidase YgjK N-terminal" evidence="1">
    <location>
        <begin position="42"/>
        <end position="169"/>
    </location>
</feature>
<gene>
    <name evidence="3" type="ORF">CLV59_106414</name>
</gene>
<dbReference type="GO" id="GO:0016853">
    <property type="term" value="F:isomerase activity"/>
    <property type="evidence" value="ECO:0007669"/>
    <property type="project" value="UniProtKB-KW"/>
</dbReference>
<evidence type="ECO:0000259" key="2">
    <source>
        <dbReference type="Pfam" id="PF22422"/>
    </source>
</evidence>
<accession>A0A327VVK6</accession>
<feature type="domain" description="Mannosylglycerate hydrolase MGH1-like glycoside hydrolase" evidence="2">
    <location>
        <begin position="295"/>
        <end position="623"/>
    </location>
</feature>
<dbReference type="AlphaFoldDB" id="A0A327VVK6"/>
<dbReference type="GO" id="GO:0004555">
    <property type="term" value="F:alpha,alpha-trehalase activity"/>
    <property type="evidence" value="ECO:0007669"/>
    <property type="project" value="InterPro"/>
</dbReference>
<keyword evidence="3" id="KW-0413">Isomerase</keyword>
<dbReference type="Proteomes" id="UP000249819">
    <property type="component" value="Unassembled WGS sequence"/>
</dbReference>
<dbReference type="Gene3D" id="1.50.10.10">
    <property type="match status" value="1"/>
</dbReference>
<reference evidence="3 4" key="1">
    <citation type="submission" date="2018-06" db="EMBL/GenBank/DDBJ databases">
        <title>Genomic Encyclopedia of Archaeal and Bacterial Type Strains, Phase II (KMG-II): from individual species to whole genera.</title>
        <authorList>
            <person name="Goeker M."/>
        </authorList>
    </citation>
    <scope>NUCLEOTIDE SEQUENCE [LARGE SCALE GENOMIC DNA]</scope>
    <source>
        <strain evidence="3 4">DSM 29821</strain>
    </source>
</reference>